<accession>W7TQZ3</accession>
<evidence type="ECO:0000256" key="1">
    <source>
        <dbReference type="SAM" id="MobiDB-lite"/>
    </source>
</evidence>
<reference evidence="2 3" key="1">
    <citation type="journal article" date="2014" name="Mol. Plant">
        <title>Chromosome Scale Genome Assembly and Transcriptome Profiling of Nannochloropsis gaditana in Nitrogen Depletion.</title>
        <authorList>
            <person name="Corteggiani Carpinelli E."/>
            <person name="Telatin A."/>
            <person name="Vitulo N."/>
            <person name="Forcato C."/>
            <person name="D'Angelo M."/>
            <person name="Schiavon R."/>
            <person name="Vezzi A."/>
            <person name="Giacometti G.M."/>
            <person name="Morosinotto T."/>
            <person name="Valle G."/>
        </authorList>
    </citation>
    <scope>NUCLEOTIDE SEQUENCE [LARGE SCALE GENOMIC DNA]</scope>
    <source>
        <strain evidence="2 3">B-31</strain>
    </source>
</reference>
<feature type="region of interest" description="Disordered" evidence="1">
    <location>
        <begin position="55"/>
        <end position="87"/>
    </location>
</feature>
<keyword evidence="3" id="KW-1185">Reference proteome</keyword>
<dbReference type="AlphaFoldDB" id="W7TQZ3"/>
<dbReference type="OrthoDB" id="10437787at2759"/>
<comment type="caution">
    <text evidence="2">The sequence shown here is derived from an EMBL/GenBank/DDBJ whole genome shotgun (WGS) entry which is preliminary data.</text>
</comment>
<feature type="region of interest" description="Disordered" evidence="1">
    <location>
        <begin position="300"/>
        <end position="419"/>
    </location>
</feature>
<organism evidence="2 3">
    <name type="scientific">Nannochloropsis gaditana</name>
    <dbReference type="NCBI Taxonomy" id="72520"/>
    <lineage>
        <taxon>Eukaryota</taxon>
        <taxon>Sar</taxon>
        <taxon>Stramenopiles</taxon>
        <taxon>Ochrophyta</taxon>
        <taxon>Eustigmatophyceae</taxon>
        <taxon>Eustigmatales</taxon>
        <taxon>Monodopsidaceae</taxon>
        <taxon>Nannochloropsis</taxon>
    </lineage>
</organism>
<feature type="compositionally biased region" description="Acidic residues" evidence="1">
    <location>
        <begin position="349"/>
        <end position="358"/>
    </location>
</feature>
<gene>
    <name evidence="2" type="ORF">Naga_100009g52</name>
</gene>
<dbReference type="EMBL" id="AZIL01000279">
    <property type="protein sequence ID" value="EWM28537.1"/>
    <property type="molecule type" value="Genomic_DNA"/>
</dbReference>
<evidence type="ECO:0000313" key="3">
    <source>
        <dbReference type="Proteomes" id="UP000019335"/>
    </source>
</evidence>
<feature type="compositionally biased region" description="Basic residues" evidence="1">
    <location>
        <begin position="310"/>
        <end position="329"/>
    </location>
</feature>
<dbReference type="Proteomes" id="UP000019335">
    <property type="component" value="Chromosome 4"/>
</dbReference>
<proteinExistence type="predicted"/>
<protein>
    <submittedName>
        <fullName evidence="2">Uncharacterized protein</fullName>
    </submittedName>
</protein>
<evidence type="ECO:0000313" key="2">
    <source>
        <dbReference type="EMBL" id="EWM28537.1"/>
    </source>
</evidence>
<sequence length="584" mass="61858">MSLTTACHSKLYDDREPTLGHGLHTHLHTHDISSRRTDLPPSSFENVAAKKKNVNARKKSHGLFSQSTDSKMITPGTKDDNGTPTNTGLAASGQAILVDKSQLINLSSQYSTCAGCLAAVKMLLSRPLSELRLLNAVMADGPSSTTLLLREQFMQNPSRGGTRPATPLKGEDDRVLWCAVEDVERLIAWAQDFDSQEFAASGQRHAATLEHGQREVRAIIGSVLLSQLRAAWHQQTAHAQSEHYLFALAMQAIRTQLASATFGAKEYRPTSLAKDDGKGLMVLSAASAAEMAATRLLEEVEEEEGEAAARRKNKSRKKKERKARAKLRKAAGGGSCSSSVACDSGGLGEGDDEEDDMEGGGGSGGGQVEERPQGAPQELATRGENSTGLAVDPDVADGGAQGGNGSEEPPSTFVAQEQPAGYPEGQVACPVLRRCSHVLPHQAQACDGRSPRATTGALGDGQVLKGEPVGVCGGGGGGVSEAGLCPSCYDAAAEERLLRTLWASGGGRDMGERDGVSGGFGGVMSLEDQLAPEEEEEEGLDDALLQEMAKLKTSLSGETDRREQLRSRLARNFKQWCLAADRDV</sequence>
<name>W7TQZ3_9STRA</name>